<dbReference type="VEuPathDB" id="VectorBase:SSCA008694"/>
<dbReference type="Gene3D" id="2.30.29.70">
    <property type="entry name" value="Proteasomal ubiquitin receptor Rpn13/ADRM1"/>
    <property type="match status" value="1"/>
</dbReference>
<evidence type="ECO:0000256" key="4">
    <source>
        <dbReference type="ARBA" id="ARBA00022490"/>
    </source>
</evidence>
<evidence type="ECO:0000256" key="2">
    <source>
        <dbReference type="ARBA" id="ARBA00004496"/>
    </source>
</evidence>
<dbReference type="OrthoDB" id="340431at2759"/>
<evidence type="ECO:0000256" key="7">
    <source>
        <dbReference type="SAM" id="MobiDB-lite"/>
    </source>
</evidence>
<dbReference type="PANTHER" id="PTHR12225:SF0">
    <property type="entry name" value="PROTEASOMAL UBIQUITIN RECEPTOR ADRM1"/>
    <property type="match status" value="1"/>
</dbReference>
<dbReference type="EMBL" id="JXLN01012341">
    <property type="protein sequence ID" value="KPM08352.1"/>
    <property type="molecule type" value="Genomic_DNA"/>
</dbReference>
<dbReference type="CDD" id="cd13314">
    <property type="entry name" value="PH_Rpn13"/>
    <property type="match status" value="1"/>
</dbReference>
<dbReference type="InterPro" id="IPR038108">
    <property type="entry name" value="RPN13_DEUBAD_sf"/>
</dbReference>
<feature type="region of interest" description="Disordered" evidence="7">
    <location>
        <begin position="315"/>
        <end position="344"/>
    </location>
</feature>
<dbReference type="PROSITE" id="PS51917">
    <property type="entry name" value="PRU"/>
    <property type="match status" value="1"/>
</dbReference>
<dbReference type="Pfam" id="PF04683">
    <property type="entry name" value="Rpn13_ADRM1_Pru"/>
    <property type="match status" value="1"/>
</dbReference>
<dbReference type="GO" id="GO:0061133">
    <property type="term" value="F:endopeptidase activator activity"/>
    <property type="evidence" value="ECO:0007669"/>
    <property type="project" value="TreeGrafter"/>
</dbReference>
<dbReference type="PANTHER" id="PTHR12225">
    <property type="entry name" value="ADHESION REGULATING MOLECULE 1 110 KDA CELL MEMBRANE GLYCOPROTEIN"/>
    <property type="match status" value="1"/>
</dbReference>
<feature type="compositionally biased region" description="Low complexity" evidence="7">
    <location>
        <begin position="137"/>
        <end position="178"/>
    </location>
</feature>
<protein>
    <submittedName>
        <fullName evidence="8">Proteasomal ubiquitin receptor ADRM1-like protein</fullName>
    </submittedName>
</protein>
<dbReference type="InterPro" id="IPR006773">
    <property type="entry name" value="Rpn13/ADRM1"/>
</dbReference>
<name>A0A132ABJ0_SARSC</name>
<dbReference type="GO" id="GO:0008541">
    <property type="term" value="C:proteasome regulatory particle, lid subcomplex"/>
    <property type="evidence" value="ECO:0007669"/>
    <property type="project" value="TreeGrafter"/>
</dbReference>
<comment type="subcellular location">
    <subcellularLocation>
        <location evidence="2">Cytoplasm</location>
    </subcellularLocation>
    <subcellularLocation>
        <location evidence="1">Nucleus</location>
    </subcellularLocation>
</comment>
<evidence type="ECO:0000256" key="3">
    <source>
        <dbReference type="ARBA" id="ARBA00009216"/>
    </source>
</evidence>
<proteinExistence type="inferred from homology"/>
<dbReference type="GO" id="GO:0005737">
    <property type="term" value="C:cytoplasm"/>
    <property type="evidence" value="ECO:0007669"/>
    <property type="project" value="UniProtKB-SubCell"/>
</dbReference>
<dbReference type="InterPro" id="IPR038633">
    <property type="entry name" value="Rpn13/ADRM1_Pru_sf"/>
</dbReference>
<accession>A0A132ABJ0</accession>
<evidence type="ECO:0000256" key="1">
    <source>
        <dbReference type="ARBA" id="ARBA00004123"/>
    </source>
</evidence>
<dbReference type="PROSITE" id="PS51916">
    <property type="entry name" value="DEUBAD"/>
    <property type="match status" value="1"/>
</dbReference>
<dbReference type="InterPro" id="IPR032368">
    <property type="entry name" value="RPN13_DEUBAD"/>
</dbReference>
<evidence type="ECO:0000313" key="9">
    <source>
        <dbReference type="Proteomes" id="UP000616769"/>
    </source>
</evidence>
<keyword evidence="5" id="KW-0647">Proteasome</keyword>
<dbReference type="InterPro" id="IPR044867">
    <property type="entry name" value="DEUBAD_dom"/>
</dbReference>
<dbReference type="Gene3D" id="1.10.2020.20">
    <property type="match status" value="1"/>
</dbReference>
<reference evidence="8 9" key="1">
    <citation type="journal article" date="2015" name="Parasit. Vectors">
        <title>Draft genome of the scabies mite.</title>
        <authorList>
            <person name="Rider S.D.Jr."/>
            <person name="Morgan M.S."/>
            <person name="Arlian L.G."/>
        </authorList>
    </citation>
    <scope>NUCLEOTIDE SEQUENCE [LARGE SCALE GENOMIC DNA]</scope>
    <source>
        <strain evidence="8">Arlian Lab</strain>
    </source>
</reference>
<keyword evidence="6" id="KW-0539">Nucleus</keyword>
<evidence type="ECO:0000313" key="8">
    <source>
        <dbReference type="EMBL" id="KPM08352.1"/>
    </source>
</evidence>
<dbReference type="GO" id="GO:0070628">
    <property type="term" value="F:proteasome binding"/>
    <property type="evidence" value="ECO:0007669"/>
    <property type="project" value="TreeGrafter"/>
</dbReference>
<keyword evidence="4" id="KW-0963">Cytoplasm</keyword>
<feature type="region of interest" description="Disordered" evidence="7">
    <location>
        <begin position="137"/>
        <end position="184"/>
    </location>
</feature>
<comment type="similarity">
    <text evidence="3">Belongs to the ADRM1 family.</text>
</comment>
<dbReference type="Pfam" id="PF16550">
    <property type="entry name" value="RPN13_C"/>
    <property type="match status" value="1"/>
</dbReference>
<dbReference type="Proteomes" id="UP000616769">
    <property type="component" value="Unassembled WGS sequence"/>
</dbReference>
<dbReference type="InterPro" id="IPR044868">
    <property type="entry name" value="Rpn13/ADRM1_Pru"/>
</dbReference>
<organism evidence="8 9">
    <name type="scientific">Sarcoptes scabiei</name>
    <name type="common">Itch mite</name>
    <name type="synonym">Acarus scabiei</name>
    <dbReference type="NCBI Taxonomy" id="52283"/>
    <lineage>
        <taxon>Eukaryota</taxon>
        <taxon>Metazoa</taxon>
        <taxon>Ecdysozoa</taxon>
        <taxon>Arthropoda</taxon>
        <taxon>Chelicerata</taxon>
        <taxon>Arachnida</taxon>
        <taxon>Acari</taxon>
        <taxon>Acariformes</taxon>
        <taxon>Sarcoptiformes</taxon>
        <taxon>Astigmata</taxon>
        <taxon>Psoroptidia</taxon>
        <taxon>Sarcoptoidea</taxon>
        <taxon>Sarcoptidae</taxon>
        <taxon>Sarcoptinae</taxon>
        <taxon>Sarcoptes</taxon>
    </lineage>
</organism>
<gene>
    <name evidence="8" type="ORF">QR98_0068680</name>
</gene>
<comment type="caution">
    <text evidence="8">The sequence shown here is derived from an EMBL/GenBank/DDBJ whole genome shotgun (WGS) entry which is preliminary data.</text>
</comment>
<dbReference type="AlphaFoldDB" id="A0A132ABJ0"/>
<keyword evidence="8" id="KW-0675">Receptor</keyword>
<evidence type="ECO:0000256" key="6">
    <source>
        <dbReference type="ARBA" id="ARBA00023242"/>
    </source>
</evidence>
<evidence type="ECO:0000256" key="5">
    <source>
        <dbReference type="ARBA" id="ARBA00022942"/>
    </source>
</evidence>
<dbReference type="GO" id="GO:0005634">
    <property type="term" value="C:nucleus"/>
    <property type="evidence" value="ECO:0007669"/>
    <property type="project" value="UniProtKB-SubCell"/>
</dbReference>
<sequence>MHFCWKDRTTGQLEDDLIIFPDDAEFLKVPQCTSGRVFVLKFKTSPRRLFFWSQEPKDDKDDEIVSKINDYINNPMAASRSSGPGLMSNSDLSAHTEDEFRSILSNSSVSAQQLMSMLDAGMTVIPNNSRLSSLLGSVTNASSRNSSSNVSTPAAPQTPSSTPAITSSNSTSESSSTTGDSNPTTCLRLADLQNIISGLSSNVENQGQDVGVNVDLSTSLNLEVLRPLLLNEDFMKRISDTLPPIAEANKSNNLAEQFTSTVQSPQFQQALNSFSSALQSGQLGPLIQQFGLPEDCVVAANTGNFEAFVRALQAKNSTEKSSSADNSSSEKQSKKNDDDSMALD</sequence>
<feature type="compositionally biased region" description="Low complexity" evidence="7">
    <location>
        <begin position="319"/>
        <end position="330"/>
    </location>
</feature>